<evidence type="ECO:0000313" key="3">
    <source>
        <dbReference type="EMBL" id="KAF2006099.1"/>
    </source>
</evidence>
<feature type="compositionally biased region" description="Basic and acidic residues" evidence="1">
    <location>
        <begin position="20"/>
        <end position="38"/>
    </location>
</feature>
<feature type="region of interest" description="Disordered" evidence="1">
    <location>
        <begin position="464"/>
        <end position="531"/>
    </location>
</feature>
<name>A0A6A5WZ89_9PLEO</name>
<dbReference type="AlphaFoldDB" id="A0A6A5WZ89"/>
<feature type="domain" description="C2H2-type" evidence="2">
    <location>
        <begin position="329"/>
        <end position="349"/>
    </location>
</feature>
<evidence type="ECO:0000256" key="1">
    <source>
        <dbReference type="SAM" id="MobiDB-lite"/>
    </source>
</evidence>
<keyword evidence="4" id="KW-1185">Reference proteome</keyword>
<dbReference type="InterPro" id="IPR013087">
    <property type="entry name" value="Znf_C2H2_type"/>
</dbReference>
<feature type="region of interest" description="Disordered" evidence="1">
    <location>
        <begin position="15"/>
        <end position="45"/>
    </location>
</feature>
<dbReference type="OrthoDB" id="4161727at2759"/>
<dbReference type="Proteomes" id="UP000799779">
    <property type="component" value="Unassembled WGS sequence"/>
</dbReference>
<organism evidence="3 4">
    <name type="scientific">Amniculicola lignicola CBS 123094</name>
    <dbReference type="NCBI Taxonomy" id="1392246"/>
    <lineage>
        <taxon>Eukaryota</taxon>
        <taxon>Fungi</taxon>
        <taxon>Dikarya</taxon>
        <taxon>Ascomycota</taxon>
        <taxon>Pezizomycotina</taxon>
        <taxon>Dothideomycetes</taxon>
        <taxon>Pleosporomycetidae</taxon>
        <taxon>Pleosporales</taxon>
        <taxon>Amniculicolaceae</taxon>
        <taxon>Amniculicola</taxon>
    </lineage>
</organism>
<dbReference type="EMBL" id="ML977560">
    <property type="protein sequence ID" value="KAF2006099.1"/>
    <property type="molecule type" value="Genomic_DNA"/>
</dbReference>
<feature type="region of interest" description="Disordered" evidence="1">
    <location>
        <begin position="219"/>
        <end position="278"/>
    </location>
</feature>
<evidence type="ECO:0000313" key="4">
    <source>
        <dbReference type="Proteomes" id="UP000799779"/>
    </source>
</evidence>
<evidence type="ECO:0000259" key="2">
    <source>
        <dbReference type="PROSITE" id="PS00028"/>
    </source>
</evidence>
<dbReference type="PROSITE" id="PS00028">
    <property type="entry name" value="ZINC_FINGER_C2H2_1"/>
    <property type="match status" value="1"/>
</dbReference>
<feature type="compositionally biased region" description="Polar residues" evidence="1">
    <location>
        <begin position="464"/>
        <end position="495"/>
    </location>
</feature>
<protein>
    <recommendedName>
        <fullName evidence="2">C2H2-type domain-containing protein</fullName>
    </recommendedName>
</protein>
<feature type="compositionally biased region" description="Polar residues" evidence="1">
    <location>
        <begin position="219"/>
        <end position="232"/>
    </location>
</feature>
<gene>
    <name evidence="3" type="ORF">P154DRAFT_517816</name>
</gene>
<sequence length="640" mass="71763">MEAVTWTDMQYKQTSLLRHRHDEEPARRDSMNSERTHDSGYTSDPDWDLRLVPPLTFEFSHVGIDSPTSSNNAKLSKNPFASILEKNRVDGQKGAQLKRAKVTSCPKQVFELEGKWGNTIEISHDTLRKKSFPTVDVDMWTWTDETFPSHNRPKERVSSIVSLTSTSSVGNYSITDDSEEDEMDERSAMLPKATMKTIELIMRKIEVNLGYVAYIQAAGAQSSKEQNSSGSTARGGRRASTQGTVGKRKSRGEGDSPSENPDDNGSNKRRRVSITTTEDSEIGPRFACPFYKHDPNRYRSRRTCPGPGWPTVHRMKEHLYRAHAQPIFCPRCYTMFDADSDLSMHLRAHPCQISTAQPIEGIDRETLKSLRKRSPALRLEEDKWRDTYQLLFPSVPPEDIPSPYYNSDSPSEESRRFRRDLLERIRSELHATAEREPGPVEQRLLRQVASIIQRCETDLLNAFHQQHQHQQLDPTAPQRSTTGPPTAESSSSTISIRGGQSGNDQPPFHPTSQPPRHNQIPGFCPASTVATAPSASNQATFHVPSIPALPSRLTKEAVDEYTPMPMTTTGHIPSVPSLDTETVPNTVIGPVVPDDTRHYSPWDSSEFIDWNVVFPPGDAEGEGERSEMQVGPVLVAPVWT</sequence>
<reference evidence="3" key="1">
    <citation type="journal article" date="2020" name="Stud. Mycol.">
        <title>101 Dothideomycetes genomes: a test case for predicting lifestyles and emergence of pathogens.</title>
        <authorList>
            <person name="Haridas S."/>
            <person name="Albert R."/>
            <person name="Binder M."/>
            <person name="Bloem J."/>
            <person name="Labutti K."/>
            <person name="Salamov A."/>
            <person name="Andreopoulos B."/>
            <person name="Baker S."/>
            <person name="Barry K."/>
            <person name="Bills G."/>
            <person name="Bluhm B."/>
            <person name="Cannon C."/>
            <person name="Castanera R."/>
            <person name="Culley D."/>
            <person name="Daum C."/>
            <person name="Ezra D."/>
            <person name="Gonzalez J."/>
            <person name="Henrissat B."/>
            <person name="Kuo A."/>
            <person name="Liang C."/>
            <person name="Lipzen A."/>
            <person name="Lutzoni F."/>
            <person name="Magnuson J."/>
            <person name="Mondo S."/>
            <person name="Nolan M."/>
            <person name="Ohm R."/>
            <person name="Pangilinan J."/>
            <person name="Park H.-J."/>
            <person name="Ramirez L."/>
            <person name="Alfaro M."/>
            <person name="Sun H."/>
            <person name="Tritt A."/>
            <person name="Yoshinaga Y."/>
            <person name="Zwiers L.-H."/>
            <person name="Turgeon B."/>
            <person name="Goodwin S."/>
            <person name="Spatafora J."/>
            <person name="Crous P."/>
            <person name="Grigoriev I."/>
        </authorList>
    </citation>
    <scope>NUCLEOTIDE SEQUENCE</scope>
    <source>
        <strain evidence="3">CBS 123094</strain>
    </source>
</reference>
<dbReference type="PANTHER" id="PTHR38166">
    <property type="entry name" value="C2H2-TYPE DOMAIN-CONTAINING PROTEIN-RELATED"/>
    <property type="match status" value="1"/>
</dbReference>
<dbReference type="PANTHER" id="PTHR38166:SF1">
    <property type="entry name" value="C2H2-TYPE DOMAIN-CONTAINING PROTEIN"/>
    <property type="match status" value="1"/>
</dbReference>
<accession>A0A6A5WZ89</accession>
<proteinExistence type="predicted"/>